<sequence length="230" mass="25236">MDLGNLDGKWSKLAEGNATMSSQKVNELDEDWDVQVSFAVEECAFCCTTDQKEELALTTVTITNERDGDALILQVGSVMSHEMCLEQDLDVEDSDENQTSPSENSDQFITCSKQSLEDGGSTKLGSMFYSPGIQELFHESNSGWIQDIVLCAKVLGVATAGTFGGLGAAGLSISILAFVLPTTLEELFALGLMFYWDTNERKKLHWRSLKHLTLPTSENGLEIQSLEHIV</sequence>
<comment type="caution">
    <text evidence="1">The sequence shown here is derived from an EMBL/GenBank/DDBJ whole genome shotgun (WGS) entry which is preliminary data.</text>
</comment>
<name>A0ABD2Y1R9_9GENT</name>
<keyword evidence="2" id="KW-1185">Reference proteome</keyword>
<evidence type="ECO:0000313" key="1">
    <source>
        <dbReference type="EMBL" id="KAL3500377.1"/>
    </source>
</evidence>
<organism evidence="1 2">
    <name type="scientific">Cinchona calisaya</name>
    <dbReference type="NCBI Taxonomy" id="153742"/>
    <lineage>
        <taxon>Eukaryota</taxon>
        <taxon>Viridiplantae</taxon>
        <taxon>Streptophyta</taxon>
        <taxon>Embryophyta</taxon>
        <taxon>Tracheophyta</taxon>
        <taxon>Spermatophyta</taxon>
        <taxon>Magnoliopsida</taxon>
        <taxon>eudicotyledons</taxon>
        <taxon>Gunneridae</taxon>
        <taxon>Pentapetalae</taxon>
        <taxon>asterids</taxon>
        <taxon>lamiids</taxon>
        <taxon>Gentianales</taxon>
        <taxon>Rubiaceae</taxon>
        <taxon>Cinchonoideae</taxon>
        <taxon>Cinchoneae</taxon>
        <taxon>Cinchona</taxon>
    </lineage>
</organism>
<dbReference type="EMBL" id="JBJUIK010000016">
    <property type="protein sequence ID" value="KAL3500377.1"/>
    <property type="molecule type" value="Genomic_DNA"/>
</dbReference>
<proteinExistence type="predicted"/>
<gene>
    <name evidence="1" type="ORF">ACH5RR_039470</name>
</gene>
<evidence type="ECO:0000313" key="2">
    <source>
        <dbReference type="Proteomes" id="UP001630127"/>
    </source>
</evidence>
<protein>
    <submittedName>
        <fullName evidence="1">Uncharacterized protein</fullName>
    </submittedName>
</protein>
<accession>A0ABD2Y1R9</accession>
<reference evidence="1 2" key="1">
    <citation type="submission" date="2024-11" db="EMBL/GenBank/DDBJ databases">
        <title>A near-complete genome assembly of Cinchona calisaya.</title>
        <authorList>
            <person name="Lian D.C."/>
            <person name="Zhao X.W."/>
            <person name="Wei L."/>
        </authorList>
    </citation>
    <scope>NUCLEOTIDE SEQUENCE [LARGE SCALE GENOMIC DNA]</scope>
    <source>
        <tissue evidence="1">Nenye</tissue>
    </source>
</reference>
<dbReference type="Proteomes" id="UP001630127">
    <property type="component" value="Unassembled WGS sequence"/>
</dbReference>
<dbReference type="AlphaFoldDB" id="A0ABD2Y1R9"/>